<protein>
    <submittedName>
        <fullName evidence="2">Uncharacterized protein</fullName>
    </submittedName>
</protein>
<dbReference type="EMBL" id="MU853272">
    <property type="protein sequence ID" value="KAK4118328.1"/>
    <property type="molecule type" value="Genomic_DNA"/>
</dbReference>
<reference evidence="2" key="1">
    <citation type="journal article" date="2023" name="Mol. Phylogenet. Evol.">
        <title>Genome-scale phylogeny and comparative genomics of the fungal order Sordariales.</title>
        <authorList>
            <person name="Hensen N."/>
            <person name="Bonometti L."/>
            <person name="Westerberg I."/>
            <person name="Brannstrom I.O."/>
            <person name="Guillou S."/>
            <person name="Cros-Aarteil S."/>
            <person name="Calhoun S."/>
            <person name="Haridas S."/>
            <person name="Kuo A."/>
            <person name="Mondo S."/>
            <person name="Pangilinan J."/>
            <person name="Riley R."/>
            <person name="LaButti K."/>
            <person name="Andreopoulos B."/>
            <person name="Lipzen A."/>
            <person name="Chen C."/>
            <person name="Yan M."/>
            <person name="Daum C."/>
            <person name="Ng V."/>
            <person name="Clum A."/>
            <person name="Steindorff A."/>
            <person name="Ohm R.A."/>
            <person name="Martin F."/>
            <person name="Silar P."/>
            <person name="Natvig D.O."/>
            <person name="Lalanne C."/>
            <person name="Gautier V."/>
            <person name="Ament-Velasquez S.L."/>
            <person name="Kruys A."/>
            <person name="Hutchinson M.I."/>
            <person name="Powell A.J."/>
            <person name="Barry K."/>
            <person name="Miller A.N."/>
            <person name="Grigoriev I.V."/>
            <person name="Debuchy R."/>
            <person name="Gladieux P."/>
            <person name="Hiltunen Thoren M."/>
            <person name="Johannesson H."/>
        </authorList>
    </citation>
    <scope>NUCLEOTIDE SEQUENCE</scope>
    <source>
        <strain evidence="2">CBS 731.68</strain>
    </source>
</reference>
<evidence type="ECO:0000313" key="3">
    <source>
        <dbReference type="Proteomes" id="UP001302602"/>
    </source>
</evidence>
<dbReference type="RefSeq" id="XP_062642101.1">
    <property type="nucleotide sequence ID" value="XM_062794161.1"/>
</dbReference>
<evidence type="ECO:0000313" key="2">
    <source>
        <dbReference type="EMBL" id="KAK4118328.1"/>
    </source>
</evidence>
<feature type="region of interest" description="Disordered" evidence="1">
    <location>
        <begin position="58"/>
        <end position="81"/>
    </location>
</feature>
<accession>A0AAN6YYJ7</accession>
<dbReference type="Proteomes" id="UP001302602">
    <property type="component" value="Unassembled WGS sequence"/>
</dbReference>
<sequence>MATEAPATVAPVPGRTEEDQAFLFRRFPGYLLTEQKEASEPPTKIPRLSGNRFAAFRSQERSRASSASVSSSPSHLQRQSTLTSLSVGNWKRATLIGTRRIPVPTGIKEDMVTPLRNRLQANTIALCQILRSWYDAGVISDLDPILSWKTHEPREDD</sequence>
<keyword evidence="3" id="KW-1185">Reference proteome</keyword>
<dbReference type="GeneID" id="87830930"/>
<reference evidence="2" key="2">
    <citation type="submission" date="2023-05" db="EMBL/GenBank/DDBJ databases">
        <authorList>
            <consortium name="Lawrence Berkeley National Laboratory"/>
            <person name="Steindorff A."/>
            <person name="Hensen N."/>
            <person name="Bonometti L."/>
            <person name="Westerberg I."/>
            <person name="Brannstrom I.O."/>
            <person name="Guillou S."/>
            <person name="Cros-Aarteil S."/>
            <person name="Calhoun S."/>
            <person name="Haridas S."/>
            <person name="Kuo A."/>
            <person name="Mondo S."/>
            <person name="Pangilinan J."/>
            <person name="Riley R."/>
            <person name="Labutti K."/>
            <person name="Andreopoulos B."/>
            <person name="Lipzen A."/>
            <person name="Chen C."/>
            <person name="Yanf M."/>
            <person name="Daum C."/>
            <person name="Ng V."/>
            <person name="Clum A."/>
            <person name="Ohm R."/>
            <person name="Martin F."/>
            <person name="Silar P."/>
            <person name="Natvig D."/>
            <person name="Lalanne C."/>
            <person name="Gautier V."/>
            <person name="Ament-Velasquez S.L."/>
            <person name="Kruys A."/>
            <person name="Hutchinson M.I."/>
            <person name="Powell A.J."/>
            <person name="Barry K."/>
            <person name="Miller A.N."/>
            <person name="Grigoriev I.V."/>
            <person name="Debuchy R."/>
            <person name="Gladieux P."/>
            <person name="Thoren M.H."/>
            <person name="Johannesson H."/>
        </authorList>
    </citation>
    <scope>NUCLEOTIDE SEQUENCE</scope>
    <source>
        <strain evidence="2">CBS 731.68</strain>
    </source>
</reference>
<dbReference type="AlphaFoldDB" id="A0AAN6YYJ7"/>
<evidence type="ECO:0000256" key="1">
    <source>
        <dbReference type="SAM" id="MobiDB-lite"/>
    </source>
</evidence>
<feature type="compositionally biased region" description="Low complexity" evidence="1">
    <location>
        <begin position="64"/>
        <end position="74"/>
    </location>
</feature>
<organism evidence="2 3">
    <name type="scientific">Parathielavia appendiculata</name>
    <dbReference type="NCBI Taxonomy" id="2587402"/>
    <lineage>
        <taxon>Eukaryota</taxon>
        <taxon>Fungi</taxon>
        <taxon>Dikarya</taxon>
        <taxon>Ascomycota</taxon>
        <taxon>Pezizomycotina</taxon>
        <taxon>Sordariomycetes</taxon>
        <taxon>Sordariomycetidae</taxon>
        <taxon>Sordariales</taxon>
        <taxon>Chaetomiaceae</taxon>
        <taxon>Parathielavia</taxon>
    </lineage>
</organism>
<proteinExistence type="predicted"/>
<gene>
    <name evidence="2" type="ORF">N657DRAFT_651411</name>
</gene>
<comment type="caution">
    <text evidence="2">The sequence shown here is derived from an EMBL/GenBank/DDBJ whole genome shotgun (WGS) entry which is preliminary data.</text>
</comment>
<name>A0AAN6YYJ7_9PEZI</name>